<keyword evidence="7" id="KW-1185">Reference proteome</keyword>
<reference evidence="6 7" key="1">
    <citation type="submission" date="2022-04" db="EMBL/GenBank/DDBJ databases">
        <title>Rhizobium coralii sp. nov., isolated from coral Turbinaria peltata.</title>
        <authorList>
            <person name="Sun H."/>
        </authorList>
    </citation>
    <scope>NUCLEOTIDE SEQUENCE [LARGE SCALE GENOMIC DNA]</scope>
    <source>
        <strain evidence="6 7">NTR19</strain>
    </source>
</reference>
<feature type="chain" id="PRO_5047332175" evidence="4">
    <location>
        <begin position="25"/>
        <end position="610"/>
    </location>
</feature>
<dbReference type="EMBL" id="JALPRY010000025">
    <property type="protein sequence ID" value="MCK8782282.1"/>
    <property type="molecule type" value="Genomic_DNA"/>
</dbReference>
<comment type="caution">
    <text evidence="6">The sequence shown here is derived from an EMBL/GenBank/DDBJ whole genome shotgun (WGS) entry which is preliminary data.</text>
</comment>
<evidence type="ECO:0000256" key="1">
    <source>
        <dbReference type="ARBA" id="ARBA00022729"/>
    </source>
</evidence>
<evidence type="ECO:0000313" key="7">
    <source>
        <dbReference type="Proteomes" id="UP001202827"/>
    </source>
</evidence>
<dbReference type="Proteomes" id="UP001202827">
    <property type="component" value="Unassembled WGS sequence"/>
</dbReference>
<dbReference type="Pfam" id="PF09223">
    <property type="entry name" value="ZinT"/>
    <property type="match status" value="1"/>
</dbReference>
<sequence length="610" mass="66693">MKRLVRGVSALALSAAFIGPVAFADEDAEDVTLYRVFVGDHEAGKVTAFDLNKPENRWTFETKGQNKLYSVNEGAAIVSVQSDDDAVNFINSGISLHSHGDHSDIEIENPAAVDKALTGPRPFHVIDHDGKIVINFDKGGYAEIVEAHELAHNEIESKQLKQARAHHGFVAPVGNGWVTTVASDAPVEGDAAPTRVGLRAVNEDGTPVGDIATCTGIHGEAFSGAYLAAGCKEGILTVTAGKDGPVTKMLTYAAELPSGETTGTLLGAKSMQVFLGNYGAKGLVVVDPVDEPHFRYIELPFRRVDFALDPANARFGYVLTEDGSLHQIDVLDGKLSKSAKVTEPYSMDGHWNDPRPRIAMAGDEIVMSDPNAGLVRRIAKDELKEVGTVEVEGKPYNIAVAGGSGKVHEGEEHDHAGHDHDHENHEHAHSHGDPQVYAGYFEDSQIKDRPLSDYAGDWQSVYPYLQDGTLEPVWEHKAEKGTASVEDIRAEYEVGYKTDVERITIEGDVVTFYKNGEPMKGSYAYDGRETLTYKKGNRGVRFIFKKTDGDAEAPQFIQFSDHKIAPEKADHYHLYWGDDRAALLDEVTNWPTYYPSSLTPQQIVSEMKAH</sequence>
<protein>
    <submittedName>
        <fullName evidence="6">Metallochaperone AztD</fullName>
    </submittedName>
</protein>
<evidence type="ECO:0000256" key="3">
    <source>
        <dbReference type="SAM" id="MobiDB-lite"/>
    </source>
</evidence>
<name>A0ABT0IWL7_9HYPH</name>
<dbReference type="InterPro" id="IPR012674">
    <property type="entry name" value="Calycin"/>
</dbReference>
<evidence type="ECO:0000259" key="5">
    <source>
        <dbReference type="Pfam" id="PF09223"/>
    </source>
</evidence>
<evidence type="ECO:0000256" key="2">
    <source>
        <dbReference type="ARBA" id="ARBA00022833"/>
    </source>
</evidence>
<dbReference type="SUPFAM" id="SSF50969">
    <property type="entry name" value="YVTN repeat-like/Quinoprotein amine dehydrogenase"/>
    <property type="match status" value="1"/>
</dbReference>
<keyword evidence="1 4" id="KW-0732">Signal</keyword>
<organism evidence="6 7">
    <name type="scientific">Neorhizobium turbinariae</name>
    <dbReference type="NCBI Taxonomy" id="2937795"/>
    <lineage>
        <taxon>Bacteria</taxon>
        <taxon>Pseudomonadati</taxon>
        <taxon>Pseudomonadota</taxon>
        <taxon>Alphaproteobacteria</taxon>
        <taxon>Hyphomicrobiales</taxon>
        <taxon>Rhizobiaceae</taxon>
        <taxon>Rhizobium/Agrobacterium group</taxon>
        <taxon>Neorhizobium</taxon>
    </lineage>
</organism>
<feature type="compositionally biased region" description="Basic and acidic residues" evidence="3">
    <location>
        <begin position="406"/>
        <end position="432"/>
    </location>
</feature>
<dbReference type="InterPro" id="IPR011044">
    <property type="entry name" value="Quino_amine_DH_bsu"/>
</dbReference>
<evidence type="ECO:0000313" key="6">
    <source>
        <dbReference type="EMBL" id="MCK8782282.1"/>
    </source>
</evidence>
<dbReference type="Gene3D" id="2.40.128.20">
    <property type="match status" value="1"/>
</dbReference>
<keyword evidence="2" id="KW-0862">Zinc</keyword>
<dbReference type="InterPro" id="IPR015304">
    <property type="entry name" value="ZinT_dom"/>
</dbReference>
<feature type="domain" description="ZinT" evidence="5">
    <location>
        <begin position="435"/>
        <end position="610"/>
    </location>
</feature>
<accession>A0ABT0IWL7</accession>
<dbReference type="SUPFAM" id="SSF50814">
    <property type="entry name" value="Lipocalins"/>
    <property type="match status" value="1"/>
</dbReference>
<feature type="signal peptide" evidence="4">
    <location>
        <begin position="1"/>
        <end position="24"/>
    </location>
</feature>
<proteinExistence type="predicted"/>
<evidence type="ECO:0000256" key="4">
    <source>
        <dbReference type="SAM" id="SignalP"/>
    </source>
</evidence>
<gene>
    <name evidence="6" type="primary">aztD</name>
    <name evidence="6" type="ORF">M0654_20080</name>
</gene>
<feature type="region of interest" description="Disordered" evidence="3">
    <location>
        <begin position="403"/>
        <end position="436"/>
    </location>
</feature>